<dbReference type="HOGENOM" id="CLU_028620_0_0_1"/>
<dbReference type="Pfam" id="PF12937">
    <property type="entry name" value="F-box-like"/>
    <property type="match status" value="1"/>
</dbReference>
<dbReference type="Proteomes" id="UP000027222">
    <property type="component" value="Unassembled WGS sequence"/>
</dbReference>
<dbReference type="Gene3D" id="1.20.1280.50">
    <property type="match status" value="1"/>
</dbReference>
<evidence type="ECO:0000313" key="3">
    <source>
        <dbReference type="Proteomes" id="UP000027222"/>
    </source>
</evidence>
<dbReference type="EMBL" id="KL142417">
    <property type="protein sequence ID" value="KDR67185.1"/>
    <property type="molecule type" value="Genomic_DNA"/>
</dbReference>
<dbReference type="InterPro" id="IPR001810">
    <property type="entry name" value="F-box_dom"/>
</dbReference>
<gene>
    <name evidence="2" type="ORF">GALMADRAFT_273308</name>
</gene>
<name>A0A067S8I7_GALM3</name>
<dbReference type="OrthoDB" id="3066331at2759"/>
<accession>A0A067S8I7</accession>
<proteinExistence type="predicted"/>
<dbReference type="SUPFAM" id="SSF81383">
    <property type="entry name" value="F-box domain"/>
    <property type="match status" value="1"/>
</dbReference>
<protein>
    <recommendedName>
        <fullName evidence="1">F-box domain-containing protein</fullName>
    </recommendedName>
</protein>
<sequence>MSSTTNRMFQITAKPLFHLRGSAYESGALAPEDHIPGISDVGGPIDCKERDTESPEVGLDSSIIDSLYSSYSGILGIPNEGELTIVKRSQQKYAGDLDNLHNQSRDLRLKIHLLYDALEATHREIEATELRSAKCQALSAPIHSLPAEILIKIFQFTIPLSKKIMSSTAPLVLCRVSKLWREIVLHDPNLWNRFSFVIPSSLDLPGERSLLQDVQLFVRNSGSIPLEICVSDIRGQHTGRSLQRSSVLWYLTPIFSRCRHLSLGISDHSVARYIAKEMNAVFPTIETLDLKFDPHVPFDSTASFTILAPVLRSVNLKVHHVQIDKISLPWHQLTTLSCTMTARYVMNAYRSVSQWGKLVAKCPQLENLQVYFQGHGATGKEYLFEGGIHESTTLEPFRNLRNLVVRVGCSGTLEFLLTLFSFPILESLRVDAVSQPFRLFGSIMVAQVNDSIRQSMGYMSRLVRLSLIRVVIEDDCLLALLKFTPLLVFLDVLRGEFDLSSRGYLPDDEVLVESLSLSTNALTGDPLLPNLRDLRLYFTEWHGPESADPRRYSRLAMSRYQWAATNRQPDRGKQECDAVTSPTFPTYPFRLYVKFEIEDWEMKDVIAQDIGPNHCAMFHPELTRRYFLREGY</sequence>
<dbReference type="Gene3D" id="3.80.10.10">
    <property type="entry name" value="Ribonuclease Inhibitor"/>
    <property type="match status" value="1"/>
</dbReference>
<evidence type="ECO:0000259" key="1">
    <source>
        <dbReference type="Pfam" id="PF12937"/>
    </source>
</evidence>
<evidence type="ECO:0000313" key="2">
    <source>
        <dbReference type="EMBL" id="KDR67185.1"/>
    </source>
</evidence>
<dbReference type="AlphaFoldDB" id="A0A067S8I7"/>
<dbReference type="InterPro" id="IPR036047">
    <property type="entry name" value="F-box-like_dom_sf"/>
</dbReference>
<reference evidence="3" key="1">
    <citation type="journal article" date="2014" name="Proc. Natl. Acad. Sci. U.S.A.">
        <title>Extensive sampling of basidiomycete genomes demonstrates inadequacy of the white-rot/brown-rot paradigm for wood decay fungi.</title>
        <authorList>
            <person name="Riley R."/>
            <person name="Salamov A.A."/>
            <person name="Brown D.W."/>
            <person name="Nagy L.G."/>
            <person name="Floudas D."/>
            <person name="Held B.W."/>
            <person name="Levasseur A."/>
            <person name="Lombard V."/>
            <person name="Morin E."/>
            <person name="Otillar R."/>
            <person name="Lindquist E.A."/>
            <person name="Sun H."/>
            <person name="LaButti K.M."/>
            <person name="Schmutz J."/>
            <person name="Jabbour D."/>
            <person name="Luo H."/>
            <person name="Baker S.E."/>
            <person name="Pisabarro A.G."/>
            <person name="Walton J.D."/>
            <person name="Blanchette R.A."/>
            <person name="Henrissat B."/>
            <person name="Martin F."/>
            <person name="Cullen D."/>
            <person name="Hibbett D.S."/>
            <person name="Grigoriev I.V."/>
        </authorList>
    </citation>
    <scope>NUCLEOTIDE SEQUENCE [LARGE SCALE GENOMIC DNA]</scope>
    <source>
        <strain evidence="3">CBS 339.88</strain>
    </source>
</reference>
<organism evidence="2 3">
    <name type="scientific">Galerina marginata (strain CBS 339.88)</name>
    <dbReference type="NCBI Taxonomy" id="685588"/>
    <lineage>
        <taxon>Eukaryota</taxon>
        <taxon>Fungi</taxon>
        <taxon>Dikarya</taxon>
        <taxon>Basidiomycota</taxon>
        <taxon>Agaricomycotina</taxon>
        <taxon>Agaricomycetes</taxon>
        <taxon>Agaricomycetidae</taxon>
        <taxon>Agaricales</taxon>
        <taxon>Agaricineae</taxon>
        <taxon>Strophariaceae</taxon>
        <taxon>Galerina</taxon>
    </lineage>
</organism>
<dbReference type="SUPFAM" id="SSF52047">
    <property type="entry name" value="RNI-like"/>
    <property type="match status" value="1"/>
</dbReference>
<feature type="domain" description="F-box" evidence="1">
    <location>
        <begin position="142"/>
        <end position="196"/>
    </location>
</feature>
<keyword evidence="3" id="KW-1185">Reference proteome</keyword>
<dbReference type="InterPro" id="IPR032675">
    <property type="entry name" value="LRR_dom_sf"/>
</dbReference>